<evidence type="ECO:0000259" key="3">
    <source>
        <dbReference type="Pfam" id="PF08338"/>
    </source>
</evidence>
<organism evidence="4">
    <name type="scientific">Flagellimonas sp. MMG031</name>
    <dbReference type="NCBI Taxonomy" id="3158549"/>
    <lineage>
        <taxon>Bacteria</taxon>
        <taxon>Pseudomonadati</taxon>
        <taxon>Bacteroidota</taxon>
        <taxon>Flavobacteriia</taxon>
        <taxon>Flavobacteriales</taxon>
        <taxon>Flavobacteriaceae</taxon>
        <taxon>Flagellimonas</taxon>
    </lineage>
</organism>
<evidence type="ECO:0000259" key="2">
    <source>
        <dbReference type="Pfam" id="PF01370"/>
    </source>
</evidence>
<proteinExistence type="inferred from homology"/>
<feature type="domain" description="DUF1731" evidence="3">
    <location>
        <begin position="254"/>
        <end position="300"/>
    </location>
</feature>
<dbReference type="PANTHER" id="PTHR11092">
    <property type="entry name" value="SUGAR NUCLEOTIDE EPIMERASE RELATED"/>
    <property type="match status" value="1"/>
</dbReference>
<comment type="similarity">
    <text evidence="1">Belongs to the NAD(P)-dependent epimerase/dehydratase family. SDR39U1 subfamily.</text>
</comment>
<dbReference type="InterPro" id="IPR036291">
    <property type="entry name" value="NAD(P)-bd_dom_sf"/>
</dbReference>
<dbReference type="InterPro" id="IPR001509">
    <property type="entry name" value="Epimerase_deHydtase"/>
</dbReference>
<dbReference type="RefSeq" id="WP_349351801.1">
    <property type="nucleotide sequence ID" value="NZ_CP157804.1"/>
</dbReference>
<dbReference type="InterPro" id="IPR013549">
    <property type="entry name" value="DUF1731"/>
</dbReference>
<dbReference type="SUPFAM" id="SSF51735">
    <property type="entry name" value="NAD(P)-binding Rossmann-fold domains"/>
    <property type="match status" value="1"/>
</dbReference>
<dbReference type="Pfam" id="PF08338">
    <property type="entry name" value="DUF1731"/>
    <property type="match status" value="1"/>
</dbReference>
<gene>
    <name evidence="4" type="ORF">ABNE31_15655</name>
</gene>
<feature type="domain" description="NAD-dependent epimerase/dehydratase" evidence="2">
    <location>
        <begin position="3"/>
        <end position="225"/>
    </location>
</feature>
<evidence type="ECO:0000313" key="4">
    <source>
        <dbReference type="EMBL" id="XBQ23032.1"/>
    </source>
</evidence>
<dbReference type="Pfam" id="PF01370">
    <property type="entry name" value="Epimerase"/>
    <property type="match status" value="1"/>
</dbReference>
<dbReference type="InterPro" id="IPR010099">
    <property type="entry name" value="SDR39U1"/>
</dbReference>
<name>A0AAU7N023_9FLAO</name>
<protein>
    <submittedName>
        <fullName evidence="4">TIGR01777 family oxidoreductase</fullName>
    </submittedName>
</protein>
<evidence type="ECO:0000256" key="1">
    <source>
        <dbReference type="ARBA" id="ARBA00009353"/>
    </source>
</evidence>
<sequence length="314" mass="34237">MKVLITGATGLVGQAIVKVLYQKGIPVNYLTTSKDKISTAEDYTGFYWNPAKGEIDLKCFENVQAIINLAGTSIAKRWTPEHKKKVLSSRIDSLRTLKKGVEQSESHEVECLVSASAIGIYPDSTSAYYHESTTESDNGFLGEVVTKWESEADTFKALDIDVAKIRIGLVLSKEGGALPKMALPVKNFVGAPIGSGDQWQSWVHIEDLAQLFVFAVENNLTGVYNAVAPNPVTNAKLTKELAKVLERPLWLPNVPAFVLKMVLGKMATLLLASQRVSGKKIEEEGFVFQHANICQALEAIYASHENGVAASLEV</sequence>
<dbReference type="PANTHER" id="PTHR11092:SF0">
    <property type="entry name" value="EPIMERASE FAMILY PROTEIN SDR39U1"/>
    <property type="match status" value="1"/>
</dbReference>
<dbReference type="EMBL" id="CP157804">
    <property type="protein sequence ID" value="XBQ23032.1"/>
    <property type="molecule type" value="Genomic_DNA"/>
</dbReference>
<dbReference type="KEGG" id="fld:ABNE31_15655"/>
<reference evidence="4" key="1">
    <citation type="submission" date="2024-05" db="EMBL/GenBank/DDBJ databases">
        <title>Draft Genome Sequences of Flagellimonas sp. MMG031 and Marinobacter sp. MMG032 Isolated from the dinoflagellate Symbiodinium pilosum.</title>
        <authorList>
            <person name="Shikuma N.J."/>
            <person name="Farrell M.V."/>
        </authorList>
    </citation>
    <scope>NUCLEOTIDE SEQUENCE</scope>
    <source>
        <strain evidence="4">MMG031</strain>
    </source>
</reference>
<dbReference type="AlphaFoldDB" id="A0AAU7N023"/>
<dbReference type="NCBIfam" id="TIGR01777">
    <property type="entry name" value="yfcH"/>
    <property type="match status" value="1"/>
</dbReference>
<dbReference type="Gene3D" id="3.40.50.720">
    <property type="entry name" value="NAD(P)-binding Rossmann-like Domain"/>
    <property type="match status" value="1"/>
</dbReference>
<accession>A0AAU7N023</accession>